<evidence type="ECO:0000313" key="2">
    <source>
        <dbReference type="EMBL" id="ELR71580.1"/>
    </source>
</evidence>
<dbReference type="SUPFAM" id="SSF49329">
    <property type="entry name" value="Cu,Zn superoxide dismutase-like"/>
    <property type="match status" value="1"/>
</dbReference>
<dbReference type="eggNOG" id="COG2032">
    <property type="taxonomic scope" value="Bacteria"/>
</dbReference>
<keyword evidence="3" id="KW-1185">Reference proteome</keyword>
<accession>L8JRU0</accession>
<dbReference type="GO" id="GO:0006801">
    <property type="term" value="P:superoxide metabolic process"/>
    <property type="evidence" value="ECO:0007669"/>
    <property type="project" value="InterPro"/>
</dbReference>
<gene>
    <name evidence="2" type="ORF">C900_02495</name>
</gene>
<organism evidence="2 3">
    <name type="scientific">Fulvivirga imtechensis AK7</name>
    <dbReference type="NCBI Taxonomy" id="1237149"/>
    <lineage>
        <taxon>Bacteria</taxon>
        <taxon>Pseudomonadati</taxon>
        <taxon>Bacteroidota</taxon>
        <taxon>Cytophagia</taxon>
        <taxon>Cytophagales</taxon>
        <taxon>Fulvivirgaceae</taxon>
        <taxon>Fulvivirga</taxon>
    </lineage>
</organism>
<dbReference type="STRING" id="1237149.C900_02495"/>
<protein>
    <submittedName>
        <fullName evidence="2">Uncharacterized protein</fullName>
    </submittedName>
</protein>
<comment type="caution">
    <text evidence="2">The sequence shown here is derived from an EMBL/GenBank/DDBJ whole genome shotgun (WGS) entry which is preliminary data.</text>
</comment>
<reference evidence="2 3" key="1">
    <citation type="submission" date="2012-12" db="EMBL/GenBank/DDBJ databases">
        <title>Genome assembly of Fulvivirga imtechensis AK7.</title>
        <authorList>
            <person name="Nupur N."/>
            <person name="Khatri I."/>
            <person name="Kumar R."/>
            <person name="Subramanian S."/>
            <person name="Pinnaka A."/>
        </authorList>
    </citation>
    <scope>NUCLEOTIDE SEQUENCE [LARGE SCALE GENOMIC DNA]</scope>
    <source>
        <strain evidence="2 3">AK7</strain>
    </source>
</reference>
<dbReference type="AlphaFoldDB" id="L8JRU0"/>
<evidence type="ECO:0000256" key="1">
    <source>
        <dbReference type="ARBA" id="ARBA00010457"/>
    </source>
</evidence>
<name>L8JRU0_9BACT</name>
<proteinExistence type="inferred from homology"/>
<dbReference type="InterPro" id="IPR036423">
    <property type="entry name" value="SOD-like_Cu/Zn_dom_sf"/>
</dbReference>
<sequence length="160" mass="17325">MLSTACSDEQNTREDQEFTGREMVYDLLQASEFPIEGTVVFRERMDKSIQIEVRVSGTSGNALHPVHLHYGNLSIPDADLAAQLNDLSAEAGESITIVPRLLDESVFEYDYLRNFDGSVKIHLAASGEGSNVILAGGNIGIAAEKQPASGRINIAVCKSE</sequence>
<dbReference type="EMBL" id="AMZN01000037">
    <property type="protein sequence ID" value="ELR71580.1"/>
    <property type="molecule type" value="Genomic_DNA"/>
</dbReference>
<dbReference type="GO" id="GO:0046872">
    <property type="term" value="F:metal ion binding"/>
    <property type="evidence" value="ECO:0007669"/>
    <property type="project" value="InterPro"/>
</dbReference>
<dbReference type="Proteomes" id="UP000011135">
    <property type="component" value="Unassembled WGS sequence"/>
</dbReference>
<evidence type="ECO:0000313" key="3">
    <source>
        <dbReference type="Proteomes" id="UP000011135"/>
    </source>
</evidence>
<comment type="similarity">
    <text evidence="1">Belongs to the Cu-Zn superoxide dismutase family.</text>
</comment>